<feature type="compositionally biased region" description="Polar residues" evidence="3">
    <location>
        <begin position="316"/>
        <end position="328"/>
    </location>
</feature>
<evidence type="ECO:0000313" key="6">
    <source>
        <dbReference type="Proteomes" id="UP000729402"/>
    </source>
</evidence>
<dbReference type="Pfam" id="PF00225">
    <property type="entry name" value="Kinesin"/>
    <property type="match status" value="1"/>
</dbReference>
<dbReference type="InterPro" id="IPR001752">
    <property type="entry name" value="Kinesin_motor_dom"/>
</dbReference>
<comment type="caution">
    <text evidence="5">The sequence shown here is derived from an EMBL/GenBank/DDBJ whole genome shotgun (WGS) entry which is preliminary data.</text>
</comment>
<proteinExistence type="inferred from homology"/>
<dbReference type="EMBL" id="JAAALK010000080">
    <property type="protein sequence ID" value="KAG8093145.1"/>
    <property type="molecule type" value="Genomic_DNA"/>
</dbReference>
<dbReference type="FunFam" id="3.40.850.10:FF:000373">
    <property type="entry name" value="p-loop nucleoside triphosphate hydrolase superfamily protein with CH (Calponin Homology) domain"/>
    <property type="match status" value="1"/>
</dbReference>
<accession>A0A8J6BUB4</accession>
<dbReference type="PANTHER" id="PTHR47972">
    <property type="entry name" value="KINESIN-LIKE PROTEIN KLP-3"/>
    <property type="match status" value="1"/>
</dbReference>
<feature type="region of interest" description="Disordered" evidence="3">
    <location>
        <begin position="353"/>
        <end position="403"/>
    </location>
</feature>
<feature type="domain" description="Kinesin motor" evidence="4">
    <location>
        <begin position="1"/>
        <end position="143"/>
    </location>
</feature>
<dbReference type="GO" id="GO:0015630">
    <property type="term" value="C:microtubule cytoskeleton"/>
    <property type="evidence" value="ECO:0007669"/>
    <property type="project" value="TreeGrafter"/>
</dbReference>
<keyword evidence="1" id="KW-0505">Motor protein</keyword>
<dbReference type="GO" id="GO:0003777">
    <property type="term" value="F:microtubule motor activity"/>
    <property type="evidence" value="ECO:0007669"/>
    <property type="project" value="InterPro"/>
</dbReference>
<dbReference type="OrthoDB" id="3176171at2759"/>
<name>A0A8J6BUB4_ZIZPA</name>
<evidence type="ECO:0000256" key="2">
    <source>
        <dbReference type="PROSITE-ProRule" id="PRU00283"/>
    </source>
</evidence>
<comment type="caution">
    <text evidence="2">Lacks conserved residue(s) required for the propagation of feature annotation.</text>
</comment>
<dbReference type="SMART" id="SM00129">
    <property type="entry name" value="KISc"/>
    <property type="match status" value="1"/>
</dbReference>
<protein>
    <recommendedName>
        <fullName evidence="4">Kinesin motor domain-containing protein</fullName>
    </recommendedName>
</protein>
<reference evidence="5" key="1">
    <citation type="journal article" date="2021" name="bioRxiv">
        <title>Whole Genome Assembly and Annotation of Northern Wild Rice, Zizania palustris L., Supports a Whole Genome Duplication in the Zizania Genus.</title>
        <authorList>
            <person name="Haas M."/>
            <person name="Kono T."/>
            <person name="Macchietto M."/>
            <person name="Millas R."/>
            <person name="McGilp L."/>
            <person name="Shao M."/>
            <person name="Duquette J."/>
            <person name="Hirsch C.N."/>
            <person name="Kimball J."/>
        </authorList>
    </citation>
    <scope>NUCLEOTIDE SEQUENCE</scope>
    <source>
        <tissue evidence="5">Fresh leaf tissue</tissue>
    </source>
</reference>
<organism evidence="5 6">
    <name type="scientific">Zizania palustris</name>
    <name type="common">Northern wild rice</name>
    <dbReference type="NCBI Taxonomy" id="103762"/>
    <lineage>
        <taxon>Eukaryota</taxon>
        <taxon>Viridiplantae</taxon>
        <taxon>Streptophyta</taxon>
        <taxon>Embryophyta</taxon>
        <taxon>Tracheophyta</taxon>
        <taxon>Spermatophyta</taxon>
        <taxon>Magnoliopsida</taxon>
        <taxon>Liliopsida</taxon>
        <taxon>Poales</taxon>
        <taxon>Poaceae</taxon>
        <taxon>BOP clade</taxon>
        <taxon>Oryzoideae</taxon>
        <taxon>Oryzeae</taxon>
        <taxon>Zizaniinae</taxon>
        <taxon>Zizania</taxon>
    </lineage>
</organism>
<evidence type="ECO:0000256" key="3">
    <source>
        <dbReference type="SAM" id="MobiDB-lite"/>
    </source>
</evidence>
<evidence type="ECO:0000259" key="4">
    <source>
        <dbReference type="PROSITE" id="PS50067"/>
    </source>
</evidence>
<dbReference type="GO" id="GO:0007018">
    <property type="term" value="P:microtubule-based movement"/>
    <property type="evidence" value="ECO:0007669"/>
    <property type="project" value="InterPro"/>
</dbReference>
<dbReference type="GO" id="GO:0005524">
    <property type="term" value="F:ATP binding"/>
    <property type="evidence" value="ECO:0007669"/>
    <property type="project" value="InterPro"/>
</dbReference>
<evidence type="ECO:0000256" key="1">
    <source>
        <dbReference type="ARBA" id="ARBA00023175"/>
    </source>
</evidence>
<gene>
    <name evidence="5" type="ORF">GUJ93_ZPchr0012g19155</name>
</gene>
<dbReference type="AlphaFoldDB" id="A0A8J6BUB4"/>
<keyword evidence="6" id="KW-1185">Reference proteome</keyword>
<dbReference type="Proteomes" id="UP000729402">
    <property type="component" value="Unassembled WGS sequence"/>
</dbReference>
<evidence type="ECO:0000313" key="5">
    <source>
        <dbReference type="EMBL" id="KAG8093145.1"/>
    </source>
</evidence>
<dbReference type="PROSITE" id="PS50067">
    <property type="entry name" value="KINESIN_MOTOR_2"/>
    <property type="match status" value="1"/>
</dbReference>
<feature type="region of interest" description="Disordered" evidence="3">
    <location>
        <begin position="303"/>
        <end position="328"/>
    </location>
</feature>
<sequence length="403" mass="44015">MNQGQKNRSVGSTAINDRSSRSHSCLSVHVQGQDLTSGTMLRGCMHLVDLAGSERVDKSEVVGDRLKEAQYINRSLSALGDVIASLAQKNLHVPYRNSKLTQLLQDSLGGQAKTLMFVHISPELDAVGETLSTLKFAERVASVELGAAKANKEGSEVRELKEQIAYLKTALAKKEGEPENFHSTQSSPGMYRIRRSNAIPAFPKNRQPMEEVGNLEVRNNATPTQNKANFDFSGTLSENNSSSMAENCNDLLKETGLGGWTNKVAVGNNQFENGNSFIDLEPDATKLPTLFYQRYNPDKQMCRAESVENEDPDSFNAATSSSSDQEMLSASGLKASGIANRAVFTIKNPQAKNTKIAATRNRSPAIKSPMSQRKVQTPIRNSRQLAFGSVDGRTPNGKMNYPK</sequence>
<dbReference type="InterPro" id="IPR027640">
    <property type="entry name" value="Kinesin-like_fam"/>
</dbReference>
<reference evidence="5" key="2">
    <citation type="submission" date="2021-02" db="EMBL/GenBank/DDBJ databases">
        <authorList>
            <person name="Kimball J.A."/>
            <person name="Haas M.W."/>
            <person name="Macchietto M."/>
            <person name="Kono T."/>
            <person name="Duquette J."/>
            <person name="Shao M."/>
        </authorList>
    </citation>
    <scope>NUCLEOTIDE SEQUENCE</scope>
    <source>
        <tissue evidence="5">Fresh leaf tissue</tissue>
    </source>
</reference>
<comment type="similarity">
    <text evidence="2">Belongs to the TRAFAC class myosin-kinesin ATPase superfamily. Kinesin family.</text>
</comment>
<feature type="compositionally biased region" description="Polar residues" evidence="3">
    <location>
        <begin position="369"/>
        <end position="384"/>
    </location>
</feature>
<dbReference type="PANTHER" id="PTHR47972:SF31">
    <property type="entry name" value="KINESIN-LIKE PROTEIN KIN-14Q"/>
    <property type="match status" value="1"/>
</dbReference>
<dbReference type="GO" id="GO:0008017">
    <property type="term" value="F:microtubule binding"/>
    <property type="evidence" value="ECO:0007669"/>
    <property type="project" value="InterPro"/>
</dbReference>